<comment type="function">
    <text evidence="8">Involved in formation of the rod shape of the cell. May also contribute to regulation of formation of penicillin-binding proteins.</text>
</comment>
<dbReference type="InterPro" id="IPR026034">
    <property type="entry name" value="MreD_proteobac"/>
</dbReference>
<evidence type="ECO:0000256" key="4">
    <source>
        <dbReference type="ARBA" id="ARBA00022692"/>
    </source>
</evidence>
<dbReference type="OrthoDB" id="6647425at2"/>
<dbReference type="GO" id="GO:0005886">
    <property type="term" value="C:plasma membrane"/>
    <property type="evidence" value="ECO:0007669"/>
    <property type="project" value="UniProtKB-SubCell"/>
</dbReference>
<evidence type="ECO:0000256" key="3">
    <source>
        <dbReference type="ARBA" id="ARBA00022475"/>
    </source>
</evidence>
<dbReference type="Pfam" id="PF04093">
    <property type="entry name" value="MreD"/>
    <property type="match status" value="1"/>
</dbReference>
<proteinExistence type="inferred from homology"/>
<gene>
    <name evidence="10" type="ORF">SAMN05421686_10786</name>
</gene>
<evidence type="ECO:0000313" key="11">
    <source>
        <dbReference type="Proteomes" id="UP000185639"/>
    </source>
</evidence>
<dbReference type="NCBIfam" id="TIGR03426">
    <property type="entry name" value="shape_MreD"/>
    <property type="match status" value="1"/>
</dbReference>
<evidence type="ECO:0000313" key="10">
    <source>
        <dbReference type="EMBL" id="SIS98845.1"/>
    </source>
</evidence>
<name>A0A1N7NKC2_9GAMM</name>
<reference evidence="11" key="1">
    <citation type="submission" date="2017-01" db="EMBL/GenBank/DDBJ databases">
        <authorList>
            <person name="Varghese N."/>
            <person name="Submissions S."/>
        </authorList>
    </citation>
    <scope>NUCLEOTIDE SEQUENCE [LARGE SCALE GENOMIC DNA]</scope>
    <source>
        <strain evidence="11">DSM 24913</strain>
    </source>
</reference>
<accession>A0A1N7NKC2</accession>
<sequence length="159" mass="18125">MKLHSIVYVMIMLFVAFVLEHLPLPAMVDWFQPAWVMLVVTAAVLAAPSVFGVWLAIPLGLMLDVEKGTLLGLHVLLVAMHVYLLQLLYRRMYLFNVLQQAAVLFLMVLAEQIIHYWSLAVMREDVTPVMLLAPALTTAVLWPWVYVIGYRSLQRMESS</sequence>
<organism evidence="10 11">
    <name type="scientific">Thalassolituus maritimus</name>
    <dbReference type="NCBI Taxonomy" id="484498"/>
    <lineage>
        <taxon>Bacteria</taxon>
        <taxon>Pseudomonadati</taxon>
        <taxon>Pseudomonadota</taxon>
        <taxon>Gammaproteobacteria</taxon>
        <taxon>Oceanospirillales</taxon>
        <taxon>Oceanospirillaceae</taxon>
        <taxon>Thalassolituus</taxon>
    </lineage>
</organism>
<keyword evidence="11" id="KW-1185">Reference proteome</keyword>
<evidence type="ECO:0000256" key="9">
    <source>
        <dbReference type="SAM" id="Phobius"/>
    </source>
</evidence>
<protein>
    <recommendedName>
        <fullName evidence="8">Rod shape-determining protein MreD</fullName>
    </recommendedName>
</protein>
<evidence type="ECO:0000256" key="6">
    <source>
        <dbReference type="ARBA" id="ARBA00022989"/>
    </source>
</evidence>
<evidence type="ECO:0000256" key="7">
    <source>
        <dbReference type="ARBA" id="ARBA00023136"/>
    </source>
</evidence>
<keyword evidence="8" id="KW-0997">Cell inner membrane</keyword>
<keyword evidence="3 8" id="KW-1003">Cell membrane</keyword>
<evidence type="ECO:0000256" key="5">
    <source>
        <dbReference type="ARBA" id="ARBA00022960"/>
    </source>
</evidence>
<keyword evidence="6 9" id="KW-1133">Transmembrane helix</keyword>
<evidence type="ECO:0000256" key="2">
    <source>
        <dbReference type="ARBA" id="ARBA00007776"/>
    </source>
</evidence>
<dbReference type="PANTHER" id="PTHR37484">
    <property type="entry name" value="ROD SHAPE-DETERMINING PROTEIN MRED"/>
    <property type="match status" value="1"/>
</dbReference>
<feature type="transmembrane region" description="Helical" evidence="9">
    <location>
        <begin position="131"/>
        <end position="150"/>
    </location>
</feature>
<dbReference type="InterPro" id="IPR007227">
    <property type="entry name" value="Cell_shape_determining_MreD"/>
</dbReference>
<dbReference type="EMBL" id="FTOH01000007">
    <property type="protein sequence ID" value="SIS98845.1"/>
    <property type="molecule type" value="Genomic_DNA"/>
</dbReference>
<comment type="subcellular location">
    <subcellularLocation>
        <location evidence="8">Cell inner membrane</location>
    </subcellularLocation>
    <subcellularLocation>
        <location evidence="1">Cell membrane</location>
        <topology evidence="1">Multi-pass membrane protein</topology>
    </subcellularLocation>
</comment>
<dbReference type="RefSeq" id="WP_076516388.1">
    <property type="nucleotide sequence ID" value="NZ_FTOH01000007.1"/>
</dbReference>
<dbReference type="PIRSF" id="PIRSF018472">
    <property type="entry name" value="MreD_proteobac"/>
    <property type="match status" value="1"/>
</dbReference>
<keyword evidence="7 8" id="KW-0472">Membrane</keyword>
<evidence type="ECO:0000256" key="8">
    <source>
        <dbReference type="PIRNR" id="PIRNR018472"/>
    </source>
</evidence>
<feature type="transmembrane region" description="Helical" evidence="9">
    <location>
        <begin position="101"/>
        <end position="119"/>
    </location>
</feature>
<dbReference type="PANTHER" id="PTHR37484:SF1">
    <property type="entry name" value="ROD SHAPE-DETERMINING PROTEIN MRED"/>
    <property type="match status" value="1"/>
</dbReference>
<feature type="transmembrane region" description="Helical" evidence="9">
    <location>
        <begin position="69"/>
        <end position="89"/>
    </location>
</feature>
<feature type="transmembrane region" description="Helical" evidence="9">
    <location>
        <begin position="34"/>
        <end position="57"/>
    </location>
</feature>
<feature type="transmembrane region" description="Helical" evidence="9">
    <location>
        <begin position="6"/>
        <end position="22"/>
    </location>
</feature>
<dbReference type="GO" id="GO:0008360">
    <property type="term" value="P:regulation of cell shape"/>
    <property type="evidence" value="ECO:0007669"/>
    <property type="project" value="UniProtKB-UniRule"/>
</dbReference>
<dbReference type="STRING" id="484498.SAMN05421686_10786"/>
<comment type="similarity">
    <text evidence="2 8">Belongs to the MreD family.</text>
</comment>
<keyword evidence="4 9" id="KW-0812">Transmembrane</keyword>
<keyword evidence="5 8" id="KW-0133">Cell shape</keyword>
<evidence type="ECO:0000256" key="1">
    <source>
        <dbReference type="ARBA" id="ARBA00004651"/>
    </source>
</evidence>
<dbReference type="AlphaFoldDB" id="A0A1N7NKC2"/>
<dbReference type="Proteomes" id="UP000185639">
    <property type="component" value="Unassembled WGS sequence"/>
</dbReference>